<dbReference type="SMART" id="SM00355">
    <property type="entry name" value="ZnF_C2H2"/>
    <property type="match status" value="2"/>
</dbReference>
<keyword evidence="1" id="KW-0862">Zinc</keyword>
<protein>
    <recommendedName>
        <fullName evidence="6">Reverse transcriptase domain-containing protein</fullName>
    </recommendedName>
</protein>
<dbReference type="PROSITE" id="PS50878">
    <property type="entry name" value="RT_POL"/>
    <property type="match status" value="1"/>
</dbReference>
<feature type="domain" description="Reverse transcriptase" evidence="3">
    <location>
        <begin position="388"/>
        <end position="667"/>
    </location>
</feature>
<keyword evidence="1" id="KW-0479">Metal-binding</keyword>
<dbReference type="OMA" id="INECADW"/>
<name>A0A3B5R500_XIPMA</name>
<reference evidence="5" key="2">
    <citation type="journal article" date="2013" name="Nat. Genet.">
        <title>The genome of the platyfish, Xiphophorus maculatus, provides insights into evolutionary adaptation and several complex traits.</title>
        <authorList>
            <person name="Schartl M."/>
            <person name="Walter R.B."/>
            <person name="Shen Y."/>
            <person name="Garcia T."/>
            <person name="Catchen J."/>
            <person name="Amores A."/>
            <person name="Braasch I."/>
            <person name="Chalopin D."/>
            <person name="Volff J.N."/>
            <person name="Lesch K.P."/>
            <person name="Bisazza A."/>
            <person name="Minx P."/>
            <person name="Hillier L."/>
            <person name="Wilson R.K."/>
            <person name="Fuerstenberg S."/>
            <person name="Boore J."/>
            <person name="Searle S."/>
            <person name="Postlethwait J.H."/>
            <person name="Warren W.C."/>
        </authorList>
    </citation>
    <scope>NUCLEOTIDE SEQUENCE [LARGE SCALE GENOMIC DNA]</scope>
    <source>
        <strain evidence="5">JP 163 A</strain>
    </source>
</reference>
<dbReference type="PROSITE" id="PS00028">
    <property type="entry name" value="ZINC_FINGER_C2H2_1"/>
    <property type="match status" value="1"/>
</dbReference>
<evidence type="ECO:0008006" key="6">
    <source>
        <dbReference type="Google" id="ProtNLM"/>
    </source>
</evidence>
<dbReference type="InterPro" id="IPR013087">
    <property type="entry name" value="Znf_C2H2_type"/>
</dbReference>
<dbReference type="SUPFAM" id="SSF56672">
    <property type="entry name" value="DNA/RNA polymerases"/>
    <property type="match status" value="1"/>
</dbReference>
<accession>A0A3B5R500</accession>
<sequence length="1050" mass="116227">MSTFSTTAFNTTSHPLWSRLNASQCWTRLPQHTSRPIGRPVTMATEHSLRLSLVPVYIVSNDKVLQDTGPRGPGVPTPALGSGFKLPAVTTVGLKVPWRELPCPLCNEVLNTARDGLGHFLRKHQARKISWFCVKCDISKPGLHSATCHAAKCEASKRTCPATNFAFVCGTCSSGFRTRRGLSVHAKKHGSADKKTDTHTLKTDVGTLKSCLERQFSDANIPPGCIHPLKSSPALVSRTLSLHVKLMRSSNKIRGRKPWKPRGLRAAKANRRDDYRAIQSLYKRDTAAAASLIIDGKEATRCNIHIKKIERAYSELWEKEDRYKGLGVFGTLPEANNEPLLMAITPSEVLAAIRGSRGKGAPGPDGIRKPHLLMWDKDGVKLAHIFNAILYNGKLPRLLKRSRTTLVPKSPDPLELSRVENWRPISLSSTILRLLSKILCDRLSEACPAHTSQKGFTRGEGCSTNLMLLDGVVRRAVRHKETLAVVFIDLARAFDSVSHQHIRDVLELRKVDAGICDLVSHLYKHACSRVLTSGGRTRPITLKVGVKQGDPMSPLLFNLCLDPLLAFLDQRGSGFSLSGQRITALAYADDLVLLSGSWTGMERNLLILEKFLDHTGLEVKIKKCGGFYLSASKQSVAVNNCAEWTIHADPVPMIDETRAYKYLGVLVNPKRGILPSDPAKEITVNMLVTYGIPRVVYGADMSLAGILGLRKTDLAIRNRVKAWLHLSQSTADGLFYSAKRDGGLGLPRLEKIIAISQVKRWCKMFQSGDVNSKALAPSLLPKLEIEKRWVAATGGEGEGSLLERLTQTSPVVVGKKWRDREYERWCGLRCQGRGLATFAKDPVSNCWLGSHKGLHESDYILALQLRSSTVGTLTTLSRWRRSSTNCRACGDGWEGIVHIVSQCKTFKKNRMANHNNICRILVVIGRTLGWEVKREKQDHLSSPGNRGLVIDVTICFEMNPSTLRRRAEAKVHKYEKFAPLVCNMFGLTNIKTFGFPLGARGKSHEGNSNVLREMGLPRSRTKEAAKLFSVAAIRGTTSILKIFKKHTRAT</sequence>
<organism evidence="4 5">
    <name type="scientific">Xiphophorus maculatus</name>
    <name type="common">Southern platyfish</name>
    <name type="synonym">Platypoecilus maculatus</name>
    <dbReference type="NCBI Taxonomy" id="8083"/>
    <lineage>
        <taxon>Eukaryota</taxon>
        <taxon>Metazoa</taxon>
        <taxon>Chordata</taxon>
        <taxon>Craniata</taxon>
        <taxon>Vertebrata</taxon>
        <taxon>Euteleostomi</taxon>
        <taxon>Actinopterygii</taxon>
        <taxon>Neopterygii</taxon>
        <taxon>Teleostei</taxon>
        <taxon>Neoteleostei</taxon>
        <taxon>Acanthomorphata</taxon>
        <taxon>Ovalentaria</taxon>
        <taxon>Atherinomorphae</taxon>
        <taxon>Cyprinodontiformes</taxon>
        <taxon>Poeciliidae</taxon>
        <taxon>Poeciliinae</taxon>
        <taxon>Xiphophorus</taxon>
    </lineage>
</organism>
<keyword evidence="1" id="KW-0863">Zinc-finger</keyword>
<feature type="domain" description="C2H2-type" evidence="2">
    <location>
        <begin position="167"/>
        <end position="194"/>
    </location>
</feature>
<keyword evidence="5" id="KW-1185">Reference proteome</keyword>
<dbReference type="GO" id="GO:0008270">
    <property type="term" value="F:zinc ion binding"/>
    <property type="evidence" value="ECO:0007669"/>
    <property type="project" value="UniProtKB-KW"/>
</dbReference>
<dbReference type="CDD" id="cd01650">
    <property type="entry name" value="RT_nLTR_like"/>
    <property type="match status" value="1"/>
</dbReference>
<proteinExistence type="predicted"/>
<dbReference type="InParanoid" id="A0A3B5R500"/>
<dbReference type="GeneTree" id="ENSGT00400000024060"/>
<evidence type="ECO:0000313" key="4">
    <source>
        <dbReference type="Ensembl" id="ENSXMAP00000038728.1"/>
    </source>
</evidence>
<dbReference type="PROSITE" id="PS50157">
    <property type="entry name" value="ZINC_FINGER_C2H2_2"/>
    <property type="match status" value="1"/>
</dbReference>
<evidence type="ECO:0000256" key="1">
    <source>
        <dbReference type="PROSITE-ProRule" id="PRU00042"/>
    </source>
</evidence>
<reference evidence="4" key="3">
    <citation type="submission" date="2025-08" db="UniProtKB">
        <authorList>
            <consortium name="Ensembl"/>
        </authorList>
    </citation>
    <scope>IDENTIFICATION</scope>
    <source>
        <strain evidence="4">JP 163 A</strain>
    </source>
</reference>
<dbReference type="AlphaFoldDB" id="A0A3B5R500"/>
<reference evidence="5" key="1">
    <citation type="submission" date="2012-01" db="EMBL/GenBank/DDBJ databases">
        <authorList>
            <person name="Walter R."/>
            <person name="Schartl M."/>
            <person name="Warren W."/>
        </authorList>
    </citation>
    <scope>NUCLEOTIDE SEQUENCE [LARGE SCALE GENOMIC DNA]</scope>
    <source>
        <strain evidence="5">JP 163 A</strain>
    </source>
</reference>
<reference evidence="4" key="4">
    <citation type="submission" date="2025-09" db="UniProtKB">
        <authorList>
            <consortium name="Ensembl"/>
        </authorList>
    </citation>
    <scope>IDENTIFICATION</scope>
    <source>
        <strain evidence="4">JP 163 A</strain>
    </source>
</reference>
<dbReference type="Proteomes" id="UP000002852">
    <property type="component" value="Unassembled WGS sequence"/>
</dbReference>
<dbReference type="Ensembl" id="ENSXMAT00000032736.1">
    <property type="protein sequence ID" value="ENSXMAP00000038728.1"/>
    <property type="gene ID" value="ENSXMAG00000028672.1"/>
</dbReference>
<evidence type="ECO:0000313" key="5">
    <source>
        <dbReference type="Proteomes" id="UP000002852"/>
    </source>
</evidence>
<evidence type="ECO:0000259" key="2">
    <source>
        <dbReference type="PROSITE" id="PS50157"/>
    </source>
</evidence>
<evidence type="ECO:0000259" key="3">
    <source>
        <dbReference type="PROSITE" id="PS50878"/>
    </source>
</evidence>
<dbReference type="InterPro" id="IPR043502">
    <property type="entry name" value="DNA/RNA_pol_sf"/>
</dbReference>
<dbReference type="PANTHER" id="PTHR19446">
    <property type="entry name" value="REVERSE TRANSCRIPTASES"/>
    <property type="match status" value="1"/>
</dbReference>
<dbReference type="InterPro" id="IPR000477">
    <property type="entry name" value="RT_dom"/>
</dbReference>
<dbReference type="Pfam" id="PF00078">
    <property type="entry name" value="RVT_1"/>
    <property type="match status" value="1"/>
</dbReference>